<proteinExistence type="predicted"/>
<sequence>MARQGFNGPAPKRAEERRRRNKDVDLKVTPKTYGNIAAREDNFDPSWHPAAQLLYRSFSDSPVSLYFEPSDWATLRIVIESASASLLRYEDRVSLDMVGSVIKGLEEFLATEATRRRLRIETEPQEGARWHEPEEYWHPLATAWYESLQRSGQSSFYQASDIAFAFFMAEVITRYLGAGLKMSGRLLDVILKGCTLLLATEASRRIAQMELTKIESRNIDAEITALMEEYAAAI</sequence>
<reference evidence="3" key="1">
    <citation type="submission" date="2016-11" db="EMBL/GenBank/DDBJ databases">
        <authorList>
            <person name="Jaros S."/>
            <person name="Januszkiewicz K."/>
            <person name="Wedrychowicz H."/>
        </authorList>
    </citation>
    <scope>NUCLEOTIDE SEQUENCE [LARGE SCALE GENOMIC DNA]</scope>
    <source>
        <strain evidence="3">CGMCC 4.3555</strain>
    </source>
</reference>
<feature type="compositionally biased region" description="Basic and acidic residues" evidence="1">
    <location>
        <begin position="12"/>
        <end position="23"/>
    </location>
</feature>
<name>A0A9X8N7W7_9ACTN</name>
<evidence type="ECO:0000313" key="2">
    <source>
        <dbReference type="EMBL" id="SHN24643.1"/>
    </source>
</evidence>
<gene>
    <name evidence="2" type="ORF">SAMN05216268_126122</name>
</gene>
<dbReference type="AlphaFoldDB" id="A0A9X8N7W7"/>
<organism evidence="2 3">
    <name type="scientific">Streptomyces yunnanensis</name>
    <dbReference type="NCBI Taxonomy" id="156453"/>
    <lineage>
        <taxon>Bacteria</taxon>
        <taxon>Bacillati</taxon>
        <taxon>Actinomycetota</taxon>
        <taxon>Actinomycetes</taxon>
        <taxon>Kitasatosporales</taxon>
        <taxon>Streptomycetaceae</taxon>
        <taxon>Streptomyces</taxon>
    </lineage>
</organism>
<dbReference type="Proteomes" id="UP000184388">
    <property type="component" value="Unassembled WGS sequence"/>
</dbReference>
<evidence type="ECO:0000256" key="1">
    <source>
        <dbReference type="SAM" id="MobiDB-lite"/>
    </source>
</evidence>
<accession>A0A9X8N7W7</accession>
<comment type="caution">
    <text evidence="2">The sequence shown here is derived from an EMBL/GenBank/DDBJ whole genome shotgun (WGS) entry which is preliminary data.</text>
</comment>
<dbReference type="RefSeq" id="WP_073449056.1">
    <property type="nucleotide sequence ID" value="NZ_FRBK01000026.1"/>
</dbReference>
<protein>
    <submittedName>
        <fullName evidence="2">Uncharacterized protein</fullName>
    </submittedName>
</protein>
<evidence type="ECO:0000313" key="3">
    <source>
        <dbReference type="Proteomes" id="UP000184388"/>
    </source>
</evidence>
<feature type="region of interest" description="Disordered" evidence="1">
    <location>
        <begin position="1"/>
        <end position="23"/>
    </location>
</feature>
<dbReference type="EMBL" id="FRBK01000026">
    <property type="protein sequence ID" value="SHN24643.1"/>
    <property type="molecule type" value="Genomic_DNA"/>
</dbReference>
<dbReference type="Pfam" id="PF25673">
    <property type="entry name" value="Terminase_7"/>
    <property type="match status" value="2"/>
</dbReference>
<dbReference type="InterPro" id="IPR057972">
    <property type="entry name" value="Terminase_7"/>
</dbReference>